<proteinExistence type="predicted"/>
<evidence type="ECO:0000313" key="7">
    <source>
        <dbReference type="EMBL" id="CBL17513.1"/>
    </source>
</evidence>
<dbReference type="PANTHER" id="PTHR46796:SF13">
    <property type="entry name" value="HTH-TYPE TRANSCRIPTIONAL ACTIVATOR RHAS"/>
    <property type="match status" value="1"/>
</dbReference>
<reference evidence="7" key="1">
    <citation type="submission" date="2010-03" db="EMBL/GenBank/DDBJ databases">
        <title>The genome sequence of Ruminococcus sp. 18P13.</title>
        <authorList>
            <consortium name="metaHIT consortium -- http://www.metahit.eu/"/>
            <person name="Pajon A."/>
            <person name="Turner K."/>
            <person name="Parkhill J."/>
            <person name="Bernalier A."/>
        </authorList>
    </citation>
    <scope>NUCLEOTIDE SEQUENCE [LARGE SCALE GENOMIC DNA]</scope>
    <source>
        <strain evidence="7">Type strain: 18P13</strain>
    </source>
</reference>
<dbReference type="InterPro" id="IPR018060">
    <property type="entry name" value="HTH_AraC"/>
</dbReference>
<dbReference type="Gene3D" id="2.60.120.10">
    <property type="entry name" value="Jelly Rolls"/>
    <property type="match status" value="1"/>
</dbReference>
<evidence type="ECO:0000313" key="8">
    <source>
        <dbReference type="Proteomes" id="UP000007054"/>
    </source>
</evidence>
<feature type="domain" description="HTH araC/xylS-type" evidence="6">
    <location>
        <begin position="187"/>
        <end position="285"/>
    </location>
</feature>
<organism evidence="7 8">
    <name type="scientific">Ruminococcus champanellensis (strain DSM 18848 / JCM 17042 / KCTC 15320 / 18P13)</name>
    <dbReference type="NCBI Taxonomy" id="213810"/>
    <lineage>
        <taxon>Bacteria</taxon>
        <taxon>Bacillati</taxon>
        <taxon>Bacillota</taxon>
        <taxon>Clostridia</taxon>
        <taxon>Eubacteriales</taxon>
        <taxon>Oscillospiraceae</taxon>
        <taxon>Ruminococcus</taxon>
    </lineage>
</organism>
<evidence type="ECO:0000256" key="4">
    <source>
        <dbReference type="ARBA" id="ARBA00023159"/>
    </source>
</evidence>
<dbReference type="KEGG" id="rch:RUM_14010"/>
<keyword evidence="4" id="KW-0010">Activator</keyword>
<protein>
    <submittedName>
        <fullName evidence="7">Transcriptional regulator containing an amidase domain and an AraC-type DNA-binding HTH domain</fullName>
    </submittedName>
</protein>
<dbReference type="SUPFAM" id="SSF51215">
    <property type="entry name" value="Regulatory protein AraC"/>
    <property type="match status" value="1"/>
</dbReference>
<dbReference type="PRINTS" id="PR00032">
    <property type="entry name" value="HTHARAC"/>
</dbReference>
<dbReference type="InterPro" id="IPR014710">
    <property type="entry name" value="RmlC-like_jellyroll"/>
</dbReference>
<accession>D4LD18</accession>
<dbReference type="PANTHER" id="PTHR46796">
    <property type="entry name" value="HTH-TYPE TRANSCRIPTIONAL ACTIVATOR RHAS-RELATED"/>
    <property type="match status" value="1"/>
</dbReference>
<dbReference type="SUPFAM" id="SSF46689">
    <property type="entry name" value="Homeodomain-like"/>
    <property type="match status" value="2"/>
</dbReference>
<dbReference type="Gene3D" id="1.10.10.60">
    <property type="entry name" value="Homeodomain-like"/>
    <property type="match status" value="2"/>
</dbReference>
<dbReference type="SMART" id="SM00342">
    <property type="entry name" value="HTH_ARAC"/>
    <property type="match status" value="1"/>
</dbReference>
<dbReference type="GO" id="GO:0003700">
    <property type="term" value="F:DNA-binding transcription factor activity"/>
    <property type="evidence" value="ECO:0007669"/>
    <property type="project" value="InterPro"/>
</dbReference>
<dbReference type="InterPro" id="IPR050204">
    <property type="entry name" value="AraC_XylS_family_regulators"/>
</dbReference>
<dbReference type="Proteomes" id="UP000007054">
    <property type="component" value="Chromosome"/>
</dbReference>
<dbReference type="PROSITE" id="PS01124">
    <property type="entry name" value="HTH_ARAC_FAMILY_2"/>
    <property type="match status" value="1"/>
</dbReference>
<dbReference type="BioCyc" id="RCHA213810:RUM_RS06815-MONOMER"/>
<keyword evidence="2" id="KW-0805">Transcription regulation</keyword>
<reference evidence="7" key="2">
    <citation type="submission" date="2010-03" db="EMBL/GenBank/DDBJ databases">
        <authorList>
            <person name="Pajon A."/>
        </authorList>
    </citation>
    <scope>NUCLEOTIDE SEQUENCE</scope>
    <source>
        <strain evidence="7">Type strain: 18P13</strain>
    </source>
</reference>
<keyword evidence="3 7" id="KW-0238">DNA-binding</keyword>
<dbReference type="AlphaFoldDB" id="D4LD18"/>
<keyword evidence="1" id="KW-0963">Cytoplasm</keyword>
<evidence type="ECO:0000259" key="6">
    <source>
        <dbReference type="PROSITE" id="PS01124"/>
    </source>
</evidence>
<dbReference type="RefSeq" id="WP_015558420.1">
    <property type="nucleotide sequence ID" value="NC_021039.1"/>
</dbReference>
<dbReference type="PROSITE" id="PS00041">
    <property type="entry name" value="HTH_ARAC_FAMILY_1"/>
    <property type="match status" value="1"/>
</dbReference>
<dbReference type="EMBL" id="FP929052">
    <property type="protein sequence ID" value="CBL17513.1"/>
    <property type="molecule type" value="Genomic_DNA"/>
</dbReference>
<sequence>MIRLPLWIFTKSEDFPFFIQYGYHDSECYLHSHEDFSELVIVLEGSAEHTVGTEHYPISKGDVFVINQDTEHGFTGVSDFRICNIMFRPEVLFEHIYNIRQSPGFQALFVVAPHYLQNHRFSSRLHLQSQEFAAVKAMIRDMITEYNRKQEGWQTYCYACFLQLCVRLSRLYQLTNTEQHRCVMQLAAATAYMEGHFCSSISVAELAQMSGYSQRQFSRLFKEAYGVSPNAYITNLRIQKAQQLLQNTQLPIGEIAWNCGFEDQNYFSRMFRQTAGVTPSAYRNRERNNVGKSAQ</sequence>
<dbReference type="InterPro" id="IPR003313">
    <property type="entry name" value="AraC-bd"/>
</dbReference>
<dbReference type="InterPro" id="IPR009057">
    <property type="entry name" value="Homeodomain-like_sf"/>
</dbReference>
<evidence type="ECO:0000256" key="5">
    <source>
        <dbReference type="ARBA" id="ARBA00023163"/>
    </source>
</evidence>
<dbReference type="Pfam" id="PF02311">
    <property type="entry name" value="AraC_binding"/>
    <property type="match status" value="1"/>
</dbReference>
<keyword evidence="5" id="KW-0804">Transcription</keyword>
<keyword evidence="8" id="KW-1185">Reference proteome</keyword>
<dbReference type="PATRIC" id="fig|213810.4.peg.1296"/>
<dbReference type="Pfam" id="PF12833">
    <property type="entry name" value="HTH_18"/>
    <property type="match status" value="1"/>
</dbReference>
<dbReference type="GO" id="GO:0043565">
    <property type="term" value="F:sequence-specific DNA binding"/>
    <property type="evidence" value="ECO:0007669"/>
    <property type="project" value="InterPro"/>
</dbReference>
<name>D4LD18_RUMC1</name>
<evidence type="ECO:0000256" key="2">
    <source>
        <dbReference type="ARBA" id="ARBA00023015"/>
    </source>
</evidence>
<dbReference type="InterPro" id="IPR020449">
    <property type="entry name" value="Tscrpt_reg_AraC-type_HTH"/>
</dbReference>
<dbReference type="HOGENOM" id="CLU_000445_88_3_9"/>
<dbReference type="STRING" id="213810.RUM_14010"/>
<dbReference type="InterPro" id="IPR037923">
    <property type="entry name" value="HTH-like"/>
</dbReference>
<dbReference type="GeneID" id="83156131"/>
<evidence type="ECO:0000256" key="1">
    <source>
        <dbReference type="ARBA" id="ARBA00022490"/>
    </source>
</evidence>
<dbReference type="InterPro" id="IPR018062">
    <property type="entry name" value="HTH_AraC-typ_CS"/>
</dbReference>
<evidence type="ECO:0000256" key="3">
    <source>
        <dbReference type="ARBA" id="ARBA00023125"/>
    </source>
</evidence>
<gene>
    <name evidence="7" type="ordered locus">RUM_14010</name>
</gene>